<dbReference type="PROSITE" id="PS50102">
    <property type="entry name" value="RRM"/>
    <property type="match status" value="1"/>
</dbReference>
<evidence type="ECO:0000259" key="9">
    <source>
        <dbReference type="PROSITE" id="PS50103"/>
    </source>
</evidence>
<reference evidence="14 15" key="1">
    <citation type="submission" date="2018-08" db="EMBL/GenBank/DDBJ databases">
        <title>Aphanomyces genome sequencing and annotation.</title>
        <authorList>
            <person name="Minardi D."/>
            <person name="Oidtmann B."/>
            <person name="Van Der Giezen M."/>
            <person name="Studholme D.J."/>
        </authorList>
    </citation>
    <scope>NUCLEOTIDE SEQUENCE [LARGE SCALE GENOMIC DNA]</scope>
    <source>
        <strain evidence="13 15">197901</strain>
        <strain evidence="12 17">FDL457</strain>
        <strain evidence="10 14">Kv</strain>
        <strain evidence="11 16">Si</strain>
    </source>
</reference>
<evidence type="ECO:0000259" key="8">
    <source>
        <dbReference type="PROSITE" id="PS50102"/>
    </source>
</evidence>
<evidence type="ECO:0000256" key="3">
    <source>
        <dbReference type="ARBA" id="ARBA00022833"/>
    </source>
</evidence>
<feature type="region of interest" description="Disordered" evidence="7">
    <location>
        <begin position="208"/>
        <end position="229"/>
    </location>
</feature>
<dbReference type="VEuPathDB" id="FungiDB:H257_04853"/>
<dbReference type="Proteomes" id="UP000266196">
    <property type="component" value="Unassembled WGS sequence"/>
</dbReference>
<evidence type="ECO:0008006" key="18">
    <source>
        <dbReference type="Google" id="ProtNLM"/>
    </source>
</evidence>
<evidence type="ECO:0000313" key="11">
    <source>
        <dbReference type="EMBL" id="RHY50703.1"/>
    </source>
</evidence>
<evidence type="ECO:0000313" key="14">
    <source>
        <dbReference type="Proteomes" id="UP000265427"/>
    </source>
</evidence>
<dbReference type="SUPFAM" id="SSF54928">
    <property type="entry name" value="RNA-binding domain, RBD"/>
    <property type="match status" value="1"/>
</dbReference>
<evidence type="ECO:0000256" key="1">
    <source>
        <dbReference type="ARBA" id="ARBA00022723"/>
    </source>
</evidence>
<dbReference type="EMBL" id="QUTE01006047">
    <property type="protein sequence ID" value="RHZ34036.1"/>
    <property type="molecule type" value="Genomic_DNA"/>
</dbReference>
<keyword evidence="3 6" id="KW-0862">Zinc</keyword>
<dbReference type="AlphaFoldDB" id="A0A397AIM6"/>
<gene>
    <name evidence="12" type="ORF">DYB26_010751</name>
    <name evidence="13" type="ORF">DYB31_001662</name>
    <name evidence="11" type="ORF">DYB34_007068</name>
    <name evidence="10" type="ORF">DYB36_011557</name>
</gene>
<evidence type="ECO:0000313" key="13">
    <source>
        <dbReference type="EMBL" id="RHZ34036.1"/>
    </source>
</evidence>
<dbReference type="InterPro" id="IPR052462">
    <property type="entry name" value="SLIRP/GR-RBP-like"/>
</dbReference>
<feature type="zinc finger region" description="C3H1-type" evidence="6">
    <location>
        <begin position="102"/>
        <end position="129"/>
    </location>
</feature>
<dbReference type="Pfam" id="PF00642">
    <property type="entry name" value="zf-CCCH"/>
    <property type="match status" value="1"/>
</dbReference>
<dbReference type="PROSITE" id="PS50103">
    <property type="entry name" value="ZF_C3H1"/>
    <property type="match status" value="3"/>
</dbReference>
<dbReference type="InterPro" id="IPR000571">
    <property type="entry name" value="Znf_CCCH"/>
</dbReference>
<feature type="domain" description="C3H1-type" evidence="9">
    <location>
        <begin position="102"/>
        <end position="129"/>
    </location>
</feature>
<evidence type="ECO:0000313" key="10">
    <source>
        <dbReference type="EMBL" id="RHY06075.1"/>
    </source>
</evidence>
<keyword evidence="1 6" id="KW-0479">Metal-binding</keyword>
<feature type="compositionally biased region" description="Polar residues" evidence="7">
    <location>
        <begin position="159"/>
        <end position="168"/>
    </location>
</feature>
<keyword evidence="4 5" id="KW-0694">RNA-binding</keyword>
<dbReference type="InterPro" id="IPR036855">
    <property type="entry name" value="Znf_CCCH_sf"/>
</dbReference>
<proteinExistence type="predicted"/>
<feature type="compositionally biased region" description="Basic and acidic residues" evidence="7">
    <location>
        <begin position="169"/>
        <end position="179"/>
    </location>
</feature>
<dbReference type="Proteomes" id="UP000283543">
    <property type="component" value="Unassembled WGS sequence"/>
</dbReference>
<evidence type="ECO:0000256" key="7">
    <source>
        <dbReference type="SAM" id="MobiDB-lite"/>
    </source>
</evidence>
<comment type="caution">
    <text evidence="10">The sequence shown here is derived from an EMBL/GenBank/DDBJ whole genome shotgun (WGS) entry which is preliminary data.</text>
</comment>
<evidence type="ECO:0000256" key="4">
    <source>
        <dbReference type="ARBA" id="ARBA00022884"/>
    </source>
</evidence>
<evidence type="ECO:0000256" key="2">
    <source>
        <dbReference type="ARBA" id="ARBA00022771"/>
    </source>
</evidence>
<feature type="zinc finger region" description="C3H1-type" evidence="6">
    <location>
        <begin position="135"/>
        <end position="158"/>
    </location>
</feature>
<dbReference type="GO" id="GO:0003723">
    <property type="term" value="F:RNA binding"/>
    <property type="evidence" value="ECO:0007669"/>
    <property type="project" value="UniProtKB-UniRule"/>
</dbReference>
<dbReference type="Proteomes" id="UP000265427">
    <property type="component" value="Unassembled WGS sequence"/>
</dbReference>
<evidence type="ECO:0000256" key="5">
    <source>
        <dbReference type="PROSITE-ProRule" id="PRU00176"/>
    </source>
</evidence>
<dbReference type="GO" id="GO:0008270">
    <property type="term" value="F:zinc ion binding"/>
    <property type="evidence" value="ECO:0007669"/>
    <property type="project" value="UniProtKB-KW"/>
</dbReference>
<dbReference type="InterPro" id="IPR000504">
    <property type="entry name" value="RRM_dom"/>
</dbReference>
<evidence type="ECO:0000256" key="6">
    <source>
        <dbReference type="PROSITE-ProRule" id="PRU00723"/>
    </source>
</evidence>
<feature type="zinc finger region" description="C3H1-type" evidence="6">
    <location>
        <begin position="180"/>
        <end position="207"/>
    </location>
</feature>
<feature type="domain" description="C3H1-type" evidence="9">
    <location>
        <begin position="135"/>
        <end position="158"/>
    </location>
</feature>
<feature type="region of interest" description="Disordered" evidence="7">
    <location>
        <begin position="156"/>
        <end position="179"/>
    </location>
</feature>
<dbReference type="SUPFAM" id="SSF90229">
    <property type="entry name" value="CCCH zinc finger"/>
    <property type="match status" value="1"/>
</dbReference>
<organism evidence="10 14">
    <name type="scientific">Aphanomyces astaci</name>
    <name type="common">Crayfish plague agent</name>
    <dbReference type="NCBI Taxonomy" id="112090"/>
    <lineage>
        <taxon>Eukaryota</taxon>
        <taxon>Sar</taxon>
        <taxon>Stramenopiles</taxon>
        <taxon>Oomycota</taxon>
        <taxon>Saprolegniomycetes</taxon>
        <taxon>Saprolegniales</taxon>
        <taxon>Verrucalvaceae</taxon>
        <taxon>Aphanomyces</taxon>
    </lineage>
</organism>
<dbReference type="SMART" id="SM00356">
    <property type="entry name" value="ZnF_C3H1"/>
    <property type="match status" value="3"/>
</dbReference>
<dbReference type="EMBL" id="QUSZ01006347">
    <property type="protein sequence ID" value="RHY06075.1"/>
    <property type="molecule type" value="Genomic_DNA"/>
</dbReference>
<dbReference type="Gene3D" id="3.30.1370.210">
    <property type="match status" value="2"/>
</dbReference>
<dbReference type="EMBL" id="QUTB01006292">
    <property type="protein sequence ID" value="RHY50703.1"/>
    <property type="molecule type" value="Genomic_DNA"/>
</dbReference>
<evidence type="ECO:0000313" key="12">
    <source>
        <dbReference type="EMBL" id="RHZ17184.1"/>
    </source>
</evidence>
<dbReference type="EMBL" id="QUTF01013574">
    <property type="protein sequence ID" value="RHZ17184.1"/>
    <property type="molecule type" value="Genomic_DNA"/>
</dbReference>
<name>A0A397AIM6_APHAT</name>
<dbReference type="Proteomes" id="UP000286510">
    <property type="component" value="Unassembled WGS sequence"/>
</dbReference>
<sequence length="472" mass="51538">MPFKARSNDQNKVIVIGIAKSLDDAGLSDMFGLHGTVADAKVVLDDKKQSRGFGFVTYASAAAKNKAIKHMNQSSVDGRVLTVRDVIPKADRDGYDAKKDEKQKVGVCWAFQKGLCDKGDACKYPHEAKDGDYGSCFEFVQSGKCKRGDECKFAHTGGAKSTDSSSQVGDKKASVGDPSDGKPRVCFAFQNGKCHRGKACMFVHSHLEDPAKDGQPDSKKRKRDDNNPKERLAALVAAEDKARKVYEAAKKERQELERQLDVKPLLPAKKTGVKANDQSTNNEISLESDQNVKVEVKIKAERGQKAKVALAPAVEKLTKIVTHEKGTPHAATLRHPKVVAEHDNEADSDDDGPPVKQAAFDDDDDDDGPLSFVIQNAINSMKKVDEDLAEPEVPAAKPIKPVKTAPKAVKYVAAPLDDDVDMGAAFDDGPPPKKKKSKPDDSRLKASDHRRLRQQQKKEALQRLKAKKEIAV</sequence>
<evidence type="ECO:0000313" key="15">
    <source>
        <dbReference type="Proteomes" id="UP000266196"/>
    </source>
</evidence>
<feature type="domain" description="RRM" evidence="8">
    <location>
        <begin position="11"/>
        <end position="88"/>
    </location>
</feature>
<protein>
    <recommendedName>
        <fullName evidence="18">Zinc finger CCCH domain-containing protein 42</fullName>
    </recommendedName>
</protein>
<dbReference type="PANTHER" id="PTHR48027">
    <property type="entry name" value="HETEROGENEOUS NUCLEAR RIBONUCLEOPROTEIN 87F-RELATED"/>
    <property type="match status" value="1"/>
</dbReference>
<dbReference type="Gene3D" id="3.30.70.330">
    <property type="match status" value="1"/>
</dbReference>
<dbReference type="SMART" id="SM00360">
    <property type="entry name" value="RRM"/>
    <property type="match status" value="1"/>
</dbReference>
<feature type="compositionally biased region" description="Basic and acidic residues" evidence="7">
    <location>
        <begin position="456"/>
        <end position="472"/>
    </location>
</feature>
<feature type="compositionally biased region" description="Basic and acidic residues" evidence="7">
    <location>
        <begin position="438"/>
        <end position="449"/>
    </location>
</feature>
<evidence type="ECO:0000313" key="17">
    <source>
        <dbReference type="Proteomes" id="UP000286510"/>
    </source>
</evidence>
<evidence type="ECO:0000313" key="16">
    <source>
        <dbReference type="Proteomes" id="UP000283543"/>
    </source>
</evidence>
<dbReference type="Pfam" id="PF00076">
    <property type="entry name" value="RRM_1"/>
    <property type="match status" value="1"/>
</dbReference>
<feature type="region of interest" description="Disordered" evidence="7">
    <location>
        <begin position="416"/>
        <end position="472"/>
    </location>
</feature>
<feature type="region of interest" description="Disordered" evidence="7">
    <location>
        <begin position="321"/>
        <end position="371"/>
    </location>
</feature>
<accession>A0A397AIM6</accession>
<dbReference type="InterPro" id="IPR035979">
    <property type="entry name" value="RBD_domain_sf"/>
</dbReference>
<keyword evidence="2 6" id="KW-0863">Zinc-finger</keyword>
<dbReference type="InterPro" id="IPR012677">
    <property type="entry name" value="Nucleotide-bd_a/b_plait_sf"/>
</dbReference>
<feature type="domain" description="C3H1-type" evidence="9">
    <location>
        <begin position="180"/>
        <end position="207"/>
    </location>
</feature>